<dbReference type="InterPro" id="IPR027417">
    <property type="entry name" value="P-loop_NTPase"/>
</dbReference>
<dbReference type="EMBL" id="CAXAMM010005747">
    <property type="protein sequence ID" value="CAK9008415.1"/>
    <property type="molecule type" value="Genomic_DNA"/>
</dbReference>
<gene>
    <name evidence="3" type="ORF">SCF082_LOCUS9851</name>
</gene>
<protein>
    <submittedName>
        <fullName evidence="3">Mitochondrial (OsSUV3) (Protein SUPPRESSOR OF VAR 3)</fullName>
    </submittedName>
</protein>
<feature type="compositionally biased region" description="Low complexity" evidence="1">
    <location>
        <begin position="88"/>
        <end position="108"/>
    </location>
</feature>
<evidence type="ECO:0000256" key="1">
    <source>
        <dbReference type="SAM" id="MobiDB-lite"/>
    </source>
</evidence>
<feature type="compositionally biased region" description="Polar residues" evidence="1">
    <location>
        <begin position="75"/>
        <end position="87"/>
    </location>
</feature>
<dbReference type="InterPro" id="IPR041082">
    <property type="entry name" value="Suv3_C_1"/>
</dbReference>
<dbReference type="Gene3D" id="3.40.50.300">
    <property type="entry name" value="P-loop containing nucleotide triphosphate hydrolases"/>
    <property type="match status" value="1"/>
</dbReference>
<dbReference type="SUPFAM" id="SSF52540">
    <property type="entry name" value="P-loop containing nucleoside triphosphate hydrolases"/>
    <property type="match status" value="1"/>
</dbReference>
<evidence type="ECO:0000313" key="4">
    <source>
        <dbReference type="Proteomes" id="UP001642464"/>
    </source>
</evidence>
<comment type="caution">
    <text evidence="3">The sequence shown here is derived from an EMBL/GenBank/DDBJ whole genome shotgun (WGS) entry which is preliminary data.</text>
</comment>
<accession>A0ABP0J242</accession>
<sequence length="578" mass="64750">MAIHLLGRLLFVAWTGLSIMAFMSRTSRGTRAQSFFQEARQDPSHPSSFAPRSDARADPFGSARPVTGSGKHVGGSSTSLVLTLARNSSVQSSEGQESSKPLKRTTVTTTMTAPTTTKRPSMGIKVKRIMGPIPSLVIPGIDKGGTTEAYAMLHREFLLEDGGGNHKELGCLYQAFPIPGQELAKVRSCYSAFFHELGTNASEHILPVDATPNYLYSNQPNPLALSPPKVLSVISPQASVLFLLREPISRIRSLYNFWWRFPTAWDSTGSLEEQLEEELEFLKNIQLKDQHLFAGFMDARCVKENSCNVWDFWIQLRAAFQPAIRNVRRGRNPRIDRKPIMAYVFTSMYFPFLYTWLQFFHRVAVIQSEYFFQNTSRLWQILGIQPHQTAPLHPPGRPINKVPYGESANLSEALRGRLQVVFRQPNALLRKYLARLASQGAKPQGDEMARAALLPLPEQLELFGQCLEEDLQRGPLPFALLVERFLSIADVSPRYFLAQAKSLIALAHFLEEVSMPHREKFVFCQAPVTLSDVAPLSALQHFACAYALRKTVPFPYAVGDTEAVTTRRSHQGRAGTED</sequence>
<dbReference type="Pfam" id="PF18147">
    <property type="entry name" value="Suv3_C_1"/>
    <property type="match status" value="1"/>
</dbReference>
<proteinExistence type="predicted"/>
<name>A0ABP0J242_9DINO</name>
<dbReference type="Gene3D" id="1.20.272.40">
    <property type="match status" value="1"/>
</dbReference>
<evidence type="ECO:0000313" key="3">
    <source>
        <dbReference type="EMBL" id="CAK9008415.1"/>
    </source>
</evidence>
<feature type="region of interest" description="Disordered" evidence="1">
    <location>
        <begin position="36"/>
        <end position="108"/>
    </location>
</feature>
<dbReference type="Proteomes" id="UP001642464">
    <property type="component" value="Unassembled WGS sequence"/>
</dbReference>
<organism evidence="3 4">
    <name type="scientific">Durusdinium trenchii</name>
    <dbReference type="NCBI Taxonomy" id="1381693"/>
    <lineage>
        <taxon>Eukaryota</taxon>
        <taxon>Sar</taxon>
        <taxon>Alveolata</taxon>
        <taxon>Dinophyceae</taxon>
        <taxon>Suessiales</taxon>
        <taxon>Symbiodiniaceae</taxon>
        <taxon>Durusdinium</taxon>
    </lineage>
</organism>
<feature type="domain" description="Suv3 C-terminal" evidence="2">
    <location>
        <begin position="506"/>
        <end position="547"/>
    </location>
</feature>
<reference evidence="3 4" key="1">
    <citation type="submission" date="2024-02" db="EMBL/GenBank/DDBJ databases">
        <authorList>
            <person name="Chen Y."/>
            <person name="Shah S."/>
            <person name="Dougan E. K."/>
            <person name="Thang M."/>
            <person name="Chan C."/>
        </authorList>
    </citation>
    <scope>NUCLEOTIDE SEQUENCE [LARGE SCALE GENOMIC DNA]</scope>
</reference>
<keyword evidence="4" id="KW-1185">Reference proteome</keyword>
<evidence type="ECO:0000259" key="2">
    <source>
        <dbReference type="Pfam" id="PF18147"/>
    </source>
</evidence>